<keyword evidence="2" id="KW-1185">Reference proteome</keyword>
<evidence type="ECO:0000313" key="1">
    <source>
        <dbReference type="EMBL" id="PTB67466.1"/>
    </source>
</evidence>
<dbReference type="Proteomes" id="UP000241546">
    <property type="component" value="Unassembled WGS sequence"/>
</dbReference>
<dbReference type="EMBL" id="KZ680211">
    <property type="protein sequence ID" value="PTB67466.1"/>
    <property type="molecule type" value="Genomic_DNA"/>
</dbReference>
<dbReference type="RefSeq" id="XP_024750786.1">
    <property type="nucleotide sequence ID" value="XM_024893353.1"/>
</dbReference>
<evidence type="ECO:0000313" key="2">
    <source>
        <dbReference type="Proteomes" id="UP000241546"/>
    </source>
</evidence>
<protein>
    <submittedName>
        <fullName evidence="1">Uncharacterized protein</fullName>
    </submittedName>
</protein>
<dbReference type="GeneID" id="36601471"/>
<name>A0A2T4BDR6_9HYPO</name>
<sequence length="169" mass="18881">MEGKPALAPVPRPDGIAIPGSLRLGHFASGRVLGAGNGLEYPWPKRMYRCYLAAREVPIASNSPTELLLALVKRLDQGLRSPGRSSVSLRMEYSVLVSSHLITLCPRSSTKYKHDANTTSYSHYFARSSVPRQPILFDPNSKRVLPHQAFGRPHWLISYSMSLVHQLRF</sequence>
<reference evidence="2" key="1">
    <citation type="submission" date="2016-07" db="EMBL/GenBank/DDBJ databases">
        <title>Multiple horizontal gene transfer events from other fungi enriched the ability of initially mycotrophic Trichoderma (Ascomycota) to feed on dead plant biomass.</title>
        <authorList>
            <consortium name="DOE Joint Genome Institute"/>
            <person name="Atanasova L."/>
            <person name="Chenthamara K."/>
            <person name="Zhang J."/>
            <person name="Grujic M."/>
            <person name="Henrissat B."/>
            <person name="Kuo A."/>
            <person name="Aerts A."/>
            <person name="Salamov A."/>
            <person name="Lipzen A."/>
            <person name="Labutti K."/>
            <person name="Barry K."/>
            <person name="Miao Y."/>
            <person name="Rahimi M.J."/>
            <person name="Shen Q."/>
            <person name="Grigoriev I.V."/>
            <person name="Kubicek C.P."/>
            <person name="Druzhinina I.S."/>
        </authorList>
    </citation>
    <scope>NUCLEOTIDE SEQUENCE [LARGE SCALE GENOMIC DNA]</scope>
    <source>
        <strain evidence="2">TUCIM 6016</strain>
    </source>
</reference>
<organism evidence="1 2">
    <name type="scientific">Trichoderma citrinoviride</name>
    <dbReference type="NCBI Taxonomy" id="58853"/>
    <lineage>
        <taxon>Eukaryota</taxon>
        <taxon>Fungi</taxon>
        <taxon>Dikarya</taxon>
        <taxon>Ascomycota</taxon>
        <taxon>Pezizomycotina</taxon>
        <taxon>Sordariomycetes</taxon>
        <taxon>Hypocreomycetidae</taxon>
        <taxon>Hypocreales</taxon>
        <taxon>Hypocreaceae</taxon>
        <taxon>Trichoderma</taxon>
    </lineage>
</organism>
<dbReference type="AlphaFoldDB" id="A0A2T4BDR6"/>
<gene>
    <name evidence="1" type="ORF">BBK36DRAFT_1140116</name>
</gene>
<accession>A0A2T4BDR6</accession>
<proteinExistence type="predicted"/>